<evidence type="ECO:0000313" key="3">
    <source>
        <dbReference type="Proteomes" id="UP000464754"/>
    </source>
</evidence>
<dbReference type="InterPro" id="IPR005583">
    <property type="entry name" value="YaaA"/>
</dbReference>
<evidence type="ECO:0000256" key="1">
    <source>
        <dbReference type="HAMAP-Rule" id="MF_00652"/>
    </source>
</evidence>
<dbReference type="AlphaFoldDB" id="A0A6N4TLZ9"/>
<name>A0A6N4TLZ9_9FIRM</name>
<dbReference type="PANTHER" id="PTHR30283:SF4">
    <property type="entry name" value="PEROXIDE STRESS RESISTANCE PROTEIN YAAA"/>
    <property type="match status" value="1"/>
</dbReference>
<dbReference type="HAMAP" id="MF_00652">
    <property type="entry name" value="UPF0246"/>
    <property type="match status" value="1"/>
</dbReference>
<dbReference type="GO" id="GO:0005829">
    <property type="term" value="C:cytosol"/>
    <property type="evidence" value="ECO:0007669"/>
    <property type="project" value="TreeGrafter"/>
</dbReference>
<organism evidence="2 3">
    <name type="scientific">Amedibacterium intestinale</name>
    <dbReference type="NCBI Taxonomy" id="2583452"/>
    <lineage>
        <taxon>Bacteria</taxon>
        <taxon>Bacillati</taxon>
        <taxon>Bacillota</taxon>
        <taxon>Erysipelotrichia</taxon>
        <taxon>Erysipelotrichales</taxon>
        <taxon>Erysipelotrichaceae</taxon>
        <taxon>Amedibacterium</taxon>
    </lineage>
</organism>
<accession>A0A6N4TLZ9</accession>
<dbReference type="RefSeq" id="WP_163052434.1">
    <property type="nucleotide sequence ID" value="NZ_AP019695.1"/>
</dbReference>
<evidence type="ECO:0000313" key="2">
    <source>
        <dbReference type="EMBL" id="BBK23773.1"/>
    </source>
</evidence>
<proteinExistence type="inferred from homology"/>
<protein>
    <recommendedName>
        <fullName evidence="1">UPF0246 protein Aargi30884_26760</fullName>
    </recommendedName>
</protein>
<dbReference type="Pfam" id="PF03883">
    <property type="entry name" value="H2O2_YaaD"/>
    <property type="match status" value="1"/>
</dbReference>
<dbReference type="GO" id="GO:0033194">
    <property type="term" value="P:response to hydroperoxide"/>
    <property type="evidence" value="ECO:0007669"/>
    <property type="project" value="TreeGrafter"/>
</dbReference>
<dbReference type="EMBL" id="AP019695">
    <property type="protein sequence ID" value="BBK23773.1"/>
    <property type="molecule type" value="Genomic_DNA"/>
</dbReference>
<dbReference type="NCBIfam" id="NF002543">
    <property type="entry name" value="PRK02101.1-4"/>
    <property type="match status" value="1"/>
</dbReference>
<comment type="similarity">
    <text evidence="1">Belongs to the UPF0246 family.</text>
</comment>
<reference evidence="3" key="1">
    <citation type="submission" date="2019-05" db="EMBL/GenBank/DDBJ databases">
        <title>Complete genome sequencing of Absiella argi strain JCM 30884.</title>
        <authorList>
            <person name="Sakamoto M."/>
            <person name="Murakami T."/>
            <person name="Mori H."/>
        </authorList>
    </citation>
    <scope>NUCLEOTIDE SEQUENCE [LARGE SCALE GENOMIC DNA]</scope>
    <source>
        <strain evidence="3">JCM 30884</strain>
    </source>
</reference>
<dbReference type="Proteomes" id="UP000464754">
    <property type="component" value="Chromosome"/>
</dbReference>
<keyword evidence="3" id="KW-1185">Reference proteome</keyword>
<dbReference type="KEGG" id="aarg:Aargi30884_26760"/>
<sequence length="252" mass="29641">MLILISPAKTMREEGRQKPVSIPVLYEKSEVLLEAIRSYCVEDLMKLMKVKESIAKETKQKFQEMRFDTHGVCALESYDGIAFKSMKLDMLDKKAWEYLQQHLRILSGFYGMVKPMDSIYPYRMEMQLRLPVKENKHLYAFWNDTIAQACLTDLKNHKEQILINLASKEYDKAILPYVDKKQVLTIRFCIEKDGVLKTESTQVKMARGLMVSYMVAHQVETKEEIKKFAEDGYWFEESISTEEEFVFVKRKD</sequence>
<gene>
    <name evidence="2" type="ORF">Aargi30884_26760</name>
</gene>
<dbReference type="PANTHER" id="PTHR30283">
    <property type="entry name" value="PEROXIDE STRESS RESPONSE PROTEIN YAAA"/>
    <property type="match status" value="1"/>
</dbReference>